<name>L7KT22_9ACTN</name>
<feature type="region of interest" description="Disordered" evidence="10">
    <location>
        <begin position="343"/>
        <end position="452"/>
    </location>
</feature>
<dbReference type="EMBL" id="BANR01000045">
    <property type="protein sequence ID" value="GAC51102.1"/>
    <property type="molecule type" value="Genomic_DNA"/>
</dbReference>
<evidence type="ECO:0000313" key="12">
    <source>
        <dbReference type="EMBL" id="GAC51102.1"/>
    </source>
</evidence>
<keyword evidence="6" id="KW-0476">Mercury</keyword>
<organism evidence="12 13">
    <name type="scientific">Gordonia aichiensis NBRC 108223</name>
    <dbReference type="NCBI Taxonomy" id="1220583"/>
    <lineage>
        <taxon>Bacteria</taxon>
        <taxon>Bacillati</taxon>
        <taxon>Actinomycetota</taxon>
        <taxon>Actinomycetes</taxon>
        <taxon>Mycobacteriales</taxon>
        <taxon>Gordoniaceae</taxon>
        <taxon>Gordonia</taxon>
    </lineage>
</organism>
<dbReference type="InterPro" id="IPR053717">
    <property type="entry name" value="MerB_lyase_sf"/>
</dbReference>
<reference evidence="12 13" key="1">
    <citation type="submission" date="2012-12" db="EMBL/GenBank/DDBJ databases">
        <title>Whole genome shotgun sequence of Gordonia aichiensis NBRC 108223.</title>
        <authorList>
            <person name="Isaki-Nakamura S."/>
            <person name="Hosoyama A."/>
            <person name="Tsuchikane K."/>
            <person name="Ando Y."/>
            <person name="Baba S."/>
            <person name="Ohji S."/>
            <person name="Hamada M."/>
            <person name="Tamura T."/>
            <person name="Yamazoe A."/>
            <person name="Yamazaki S."/>
            <person name="Fujita N."/>
        </authorList>
    </citation>
    <scope>NUCLEOTIDE SEQUENCE [LARGE SCALE GENOMIC DNA]</scope>
    <source>
        <strain evidence="12 13">NBRC 108223</strain>
    </source>
</reference>
<dbReference type="AlphaFoldDB" id="L7KT22"/>
<comment type="catalytic activity">
    <reaction evidence="1">
        <text>an alkylmercury + H(+) = an alkane + Hg(2+)</text>
        <dbReference type="Rhea" id="RHEA:18777"/>
        <dbReference type="ChEBI" id="CHEBI:15378"/>
        <dbReference type="ChEBI" id="CHEBI:16793"/>
        <dbReference type="ChEBI" id="CHEBI:18310"/>
        <dbReference type="ChEBI" id="CHEBI:83725"/>
        <dbReference type="EC" id="4.99.1.2"/>
    </reaction>
</comment>
<comment type="caution">
    <text evidence="12">The sequence shown here is derived from an EMBL/GenBank/DDBJ whole genome shotgun (WGS) entry which is preliminary data.</text>
</comment>
<evidence type="ECO:0000256" key="3">
    <source>
        <dbReference type="ARBA" id="ARBA00013237"/>
    </source>
</evidence>
<evidence type="ECO:0000256" key="10">
    <source>
        <dbReference type="SAM" id="MobiDB-lite"/>
    </source>
</evidence>
<dbReference type="GO" id="GO:0046689">
    <property type="term" value="P:response to mercury ion"/>
    <property type="evidence" value="ECO:0007669"/>
    <property type="project" value="UniProtKB-KW"/>
</dbReference>
<feature type="compositionally biased region" description="Basic and acidic residues" evidence="10">
    <location>
        <begin position="260"/>
        <end position="273"/>
    </location>
</feature>
<accession>L7KT22</accession>
<feature type="domain" description="Alkylmercury lyase helix-turn-helix" evidence="11">
    <location>
        <begin position="17"/>
        <end position="74"/>
    </location>
</feature>
<dbReference type="Gene3D" id="3.30.450.410">
    <property type="match status" value="1"/>
</dbReference>
<feature type="region of interest" description="Disordered" evidence="10">
    <location>
        <begin position="260"/>
        <end position="281"/>
    </location>
</feature>
<dbReference type="InterPro" id="IPR004927">
    <property type="entry name" value="MerB"/>
</dbReference>
<dbReference type="STRING" id="1220583.GOACH_45_00030"/>
<dbReference type="Pfam" id="PF12324">
    <property type="entry name" value="HTH_15"/>
    <property type="match status" value="1"/>
</dbReference>
<keyword evidence="5" id="KW-0475">Mercuric resistance</keyword>
<dbReference type="eggNOG" id="ENOG503058G">
    <property type="taxonomic scope" value="Bacteria"/>
</dbReference>
<evidence type="ECO:0000313" key="13">
    <source>
        <dbReference type="Proteomes" id="UP000010988"/>
    </source>
</evidence>
<evidence type="ECO:0000256" key="7">
    <source>
        <dbReference type="ARBA" id="ARBA00023239"/>
    </source>
</evidence>
<evidence type="ECO:0000256" key="8">
    <source>
        <dbReference type="ARBA" id="ARBA00025326"/>
    </source>
</evidence>
<sequence length="452" mass="51741">MSTDNLTADVFAKILPAGRDRALMRAALRLLAHGTPVTVTELAAAAGVPDLDPAQTPIGADVEYDEAGRIVGWGLTLNPTPHRFSVGGHQLYTWCAPDTLIFPAVIGAPACIESDCPITGTTVRLTIDPVTGVSDLEPATAMVAFVDPDRIPAFEGLARQAAAHRRQEPPPLRRQHRHVQLIRAQVAQEHQLLDLGLHRGRRRLHRAGRQPPQPRHLDRRVDDQQRIQFLTPLRRELARQPVVGLPLRPRASVRDPADHRFRARPDHPRRDQVLTRQPEQQRRRIVLHRPRQQKLIQLLQLHRPGRPPPQILGHQPHMLGPRLRPLAIRTKLRCIDIQLIRQPGHRHRRRRRHLVRHEPQPRQGAQRHRQAQTDRRAPALRSNKRQIRRGQREVPEQLLTTDLRELPQALQLLVREYPRRHEPQPPTRRPTSSADKPSTNHPGPQPEPRNRR</sequence>
<dbReference type="PRINTS" id="PR01699">
    <property type="entry name" value="ORGNOHGLYASE"/>
</dbReference>
<dbReference type="Proteomes" id="UP000010988">
    <property type="component" value="Unassembled WGS sequence"/>
</dbReference>
<dbReference type="InterPro" id="IPR024259">
    <property type="entry name" value="MerB_HTH_dom"/>
</dbReference>
<feature type="compositionally biased region" description="Polar residues" evidence="10">
    <location>
        <begin position="429"/>
        <end position="442"/>
    </location>
</feature>
<dbReference type="EC" id="4.99.1.2" evidence="3"/>
<proteinExistence type="inferred from homology"/>
<evidence type="ECO:0000259" key="11">
    <source>
        <dbReference type="Pfam" id="PF12324"/>
    </source>
</evidence>
<dbReference type="SUPFAM" id="SSF46785">
    <property type="entry name" value="Winged helix' DNA-binding domain"/>
    <property type="match status" value="1"/>
</dbReference>
<keyword evidence="7 12" id="KW-0456">Lyase</keyword>
<comment type="similarity">
    <text evidence="2">Belongs to the MerB family.</text>
</comment>
<protein>
    <recommendedName>
        <fullName evidence="4">Alkylmercury lyase</fullName>
        <ecNumber evidence="3">4.99.1.2</ecNumber>
    </recommendedName>
    <alternativeName>
        <fullName evidence="9">Organomercurial lyase</fullName>
    </alternativeName>
</protein>
<evidence type="ECO:0000256" key="1">
    <source>
        <dbReference type="ARBA" id="ARBA00000165"/>
    </source>
</evidence>
<evidence type="ECO:0000256" key="4">
    <source>
        <dbReference type="ARBA" id="ARBA00018180"/>
    </source>
</evidence>
<feature type="compositionally biased region" description="Pro residues" evidence="10">
    <location>
        <begin position="443"/>
        <end position="452"/>
    </location>
</feature>
<dbReference type="SUPFAM" id="SSF160387">
    <property type="entry name" value="NosL/MerB-like"/>
    <property type="match status" value="1"/>
</dbReference>
<evidence type="ECO:0000256" key="2">
    <source>
        <dbReference type="ARBA" id="ARBA00009443"/>
    </source>
</evidence>
<keyword evidence="13" id="KW-1185">Reference proteome</keyword>
<dbReference type="GO" id="GO:0018836">
    <property type="term" value="F:alkylmercury lyase activity"/>
    <property type="evidence" value="ECO:0007669"/>
    <property type="project" value="UniProtKB-EC"/>
</dbReference>
<gene>
    <name evidence="12" type="ORF">GOACH_45_00030</name>
</gene>
<evidence type="ECO:0000256" key="6">
    <source>
        <dbReference type="ARBA" id="ARBA00022914"/>
    </source>
</evidence>
<evidence type="ECO:0000256" key="9">
    <source>
        <dbReference type="ARBA" id="ARBA00031271"/>
    </source>
</evidence>
<comment type="function">
    <text evidence="8">Cleaves the carbon-mercury bond of organomercurials such as phenylmercuric acetate. One product is Hg(2+), which is subsequently detoxified by the mercuric reductase.</text>
</comment>
<evidence type="ECO:0000256" key="5">
    <source>
        <dbReference type="ARBA" id="ARBA00022466"/>
    </source>
</evidence>
<dbReference type="InterPro" id="IPR036390">
    <property type="entry name" value="WH_DNA-bd_sf"/>
</dbReference>
<feature type="compositionally biased region" description="Basic residues" evidence="10">
    <location>
        <begin position="343"/>
        <end position="355"/>
    </location>
</feature>
<dbReference type="Pfam" id="PF03243">
    <property type="entry name" value="MerB"/>
    <property type="match status" value="1"/>
</dbReference>